<dbReference type="EMBL" id="JAAKZX010000168">
    <property type="protein sequence ID" value="NGO47215.1"/>
    <property type="molecule type" value="Genomic_DNA"/>
</dbReference>
<name>A0ABX0DZ44_9ACTN</name>
<dbReference type="PANTHER" id="PTHR43422:SF3">
    <property type="entry name" value="THIAMINE THIAZOLE SYNTHASE"/>
    <property type="match status" value="1"/>
</dbReference>
<dbReference type="Gene3D" id="3.50.50.60">
    <property type="entry name" value="FAD/NAD(P)-binding domain"/>
    <property type="match status" value="1"/>
</dbReference>
<dbReference type="RefSeq" id="WP_165343738.1">
    <property type="nucleotide sequence ID" value="NZ_JAAKZX010000168.1"/>
</dbReference>
<dbReference type="SUPFAM" id="SSF51905">
    <property type="entry name" value="FAD/NAD(P)-binding domain"/>
    <property type="match status" value="1"/>
</dbReference>
<keyword evidence="3" id="KW-1185">Reference proteome</keyword>
<gene>
    <name evidence="2" type="ORF">G6048_35670</name>
</gene>
<dbReference type="PANTHER" id="PTHR43422">
    <property type="entry name" value="THIAMINE THIAZOLE SYNTHASE"/>
    <property type="match status" value="1"/>
</dbReference>
<evidence type="ECO:0000313" key="3">
    <source>
        <dbReference type="Proteomes" id="UP001518140"/>
    </source>
</evidence>
<feature type="chain" id="PRO_5046796094" evidence="1">
    <location>
        <begin position="20"/>
        <end position="465"/>
    </location>
</feature>
<reference evidence="2 3" key="1">
    <citation type="submission" date="2020-02" db="EMBL/GenBank/DDBJ databases">
        <title>Whole-genome analyses of novel actinobacteria.</title>
        <authorList>
            <person name="Sahin N."/>
            <person name="Tokatli A."/>
        </authorList>
    </citation>
    <scope>NUCLEOTIDE SEQUENCE [LARGE SCALE GENOMIC DNA]</scope>
    <source>
        <strain evidence="2 3">YC419</strain>
    </source>
</reference>
<feature type="signal peptide" evidence="1">
    <location>
        <begin position="1"/>
        <end position="19"/>
    </location>
</feature>
<proteinExistence type="predicted"/>
<accession>A0ABX0DZ44</accession>
<comment type="caution">
    <text evidence="2">The sequence shown here is derived from an EMBL/GenBank/DDBJ whole genome shotgun (WGS) entry which is preliminary data.</text>
</comment>
<organism evidence="2 3">
    <name type="scientific">Streptomyces ureilyticus</name>
    <dbReference type="NCBI Taxonomy" id="1775131"/>
    <lineage>
        <taxon>Bacteria</taxon>
        <taxon>Bacillati</taxon>
        <taxon>Actinomycetota</taxon>
        <taxon>Actinomycetes</taxon>
        <taxon>Kitasatosporales</taxon>
        <taxon>Streptomycetaceae</taxon>
        <taxon>Streptomyces</taxon>
    </lineage>
</organism>
<sequence length="465" mass="49428">MSRSAVVIGASMAGMLAAAALSRVVGTVTVLERDHLPTSPQARKGLPQGRHAHILLPSGRDAIEDLVPDGGVRKRLLAAGAREMALTSGLVTLGPEGWYRRWRHASYPLIVCSRDLMDATVRDAVLGSTGVQIRPAQAIGLLGTAQRVTGVRVAVDGQEEDLFADLVVDASGRGSRLEHWLAELGIAGVPTDEVDSGLVYASRIYRTPEGAEAFPLTQVTADPFAAQPGRSALLMPIEGGRWLVSLGGTRGGEPTADSEDFVRFALGLRHPIIGRLISRAEPLTDVTLSRSTRNERRYFEKAKVWPEGVVALGDAVATYNPVYGQGMSVAALGAQALSRELAKTGITAPGLSRRVQRAAARVVNAAWTMSTSQDQWFPGVRGKSPTAADRILTGYTRRMTRVATSSYRVTAAMCRVTTLQGDALRLLHPALLLATLNGPVLPPLSGPPLTAEERAVLRSLTAPPA</sequence>
<dbReference type="Proteomes" id="UP001518140">
    <property type="component" value="Unassembled WGS sequence"/>
</dbReference>
<evidence type="ECO:0000313" key="2">
    <source>
        <dbReference type="EMBL" id="NGO47215.1"/>
    </source>
</evidence>
<keyword evidence="1" id="KW-0732">Signal</keyword>
<dbReference type="InterPro" id="IPR036188">
    <property type="entry name" value="FAD/NAD-bd_sf"/>
</dbReference>
<protein>
    <submittedName>
        <fullName evidence="2">Pyridine nucleotide-disulfide oxidoreductase</fullName>
    </submittedName>
</protein>
<evidence type="ECO:0000256" key="1">
    <source>
        <dbReference type="SAM" id="SignalP"/>
    </source>
</evidence>